<evidence type="ECO:0000313" key="3">
    <source>
        <dbReference type="Proteomes" id="UP000828390"/>
    </source>
</evidence>
<comment type="caution">
    <text evidence="2">The sequence shown here is derived from an EMBL/GenBank/DDBJ whole genome shotgun (WGS) entry which is preliminary data.</text>
</comment>
<organism evidence="2 3">
    <name type="scientific">Dreissena polymorpha</name>
    <name type="common">Zebra mussel</name>
    <name type="synonym">Mytilus polymorpha</name>
    <dbReference type="NCBI Taxonomy" id="45954"/>
    <lineage>
        <taxon>Eukaryota</taxon>
        <taxon>Metazoa</taxon>
        <taxon>Spiralia</taxon>
        <taxon>Lophotrochozoa</taxon>
        <taxon>Mollusca</taxon>
        <taxon>Bivalvia</taxon>
        <taxon>Autobranchia</taxon>
        <taxon>Heteroconchia</taxon>
        <taxon>Euheterodonta</taxon>
        <taxon>Imparidentia</taxon>
        <taxon>Neoheterodontei</taxon>
        <taxon>Myida</taxon>
        <taxon>Dreissenoidea</taxon>
        <taxon>Dreissenidae</taxon>
        <taxon>Dreissena</taxon>
    </lineage>
</organism>
<feature type="region of interest" description="Disordered" evidence="1">
    <location>
        <begin position="203"/>
        <end position="233"/>
    </location>
</feature>
<evidence type="ECO:0000313" key="2">
    <source>
        <dbReference type="EMBL" id="KAH3769876.1"/>
    </source>
</evidence>
<dbReference type="Proteomes" id="UP000828390">
    <property type="component" value="Unassembled WGS sequence"/>
</dbReference>
<reference evidence="2" key="1">
    <citation type="journal article" date="2019" name="bioRxiv">
        <title>The Genome of the Zebra Mussel, Dreissena polymorpha: A Resource for Invasive Species Research.</title>
        <authorList>
            <person name="McCartney M.A."/>
            <person name="Auch B."/>
            <person name="Kono T."/>
            <person name="Mallez S."/>
            <person name="Zhang Y."/>
            <person name="Obille A."/>
            <person name="Becker A."/>
            <person name="Abrahante J.E."/>
            <person name="Garbe J."/>
            <person name="Badalamenti J.P."/>
            <person name="Herman A."/>
            <person name="Mangelson H."/>
            <person name="Liachko I."/>
            <person name="Sullivan S."/>
            <person name="Sone E.D."/>
            <person name="Koren S."/>
            <person name="Silverstein K.A.T."/>
            <person name="Beckman K.B."/>
            <person name="Gohl D.M."/>
        </authorList>
    </citation>
    <scope>NUCLEOTIDE SEQUENCE</scope>
    <source>
        <strain evidence="2">Duluth1</strain>
        <tissue evidence="2">Whole animal</tissue>
    </source>
</reference>
<protein>
    <submittedName>
        <fullName evidence="2">Uncharacterized protein</fullName>
    </submittedName>
</protein>
<sequence>MRRMEKGAPRCDKSGTAEDIIRTNVLTNFHEQTNVLTKFQENCPPPGGHVFQPTGTIFELVKDITGKKLMRIFHEQRTIKQGFTEAIYSHLRKNAPPPGGHVFQPTGAIFQLIQDIIGTNLLTKLHEDQQINVASNIIVTNLLTKFHEAQTINVASRVLTRKNALSPGGHIFQATRNILELVQYIMGSNLLTKFNDDRTINEASRETNAPPPDSHFDEDRTINVASKSVNKAA</sequence>
<accession>A0A9D4DYE6</accession>
<proteinExistence type="predicted"/>
<evidence type="ECO:0000256" key="1">
    <source>
        <dbReference type="SAM" id="MobiDB-lite"/>
    </source>
</evidence>
<name>A0A9D4DYE6_DREPO</name>
<dbReference type="EMBL" id="JAIWYP010000009">
    <property type="protein sequence ID" value="KAH3769876.1"/>
    <property type="molecule type" value="Genomic_DNA"/>
</dbReference>
<dbReference type="AlphaFoldDB" id="A0A9D4DYE6"/>
<feature type="compositionally biased region" description="Polar residues" evidence="1">
    <location>
        <begin position="223"/>
        <end position="233"/>
    </location>
</feature>
<gene>
    <name evidence="2" type="ORF">DPMN_171157</name>
</gene>
<keyword evidence="3" id="KW-1185">Reference proteome</keyword>
<reference evidence="2" key="2">
    <citation type="submission" date="2020-11" db="EMBL/GenBank/DDBJ databases">
        <authorList>
            <person name="McCartney M.A."/>
            <person name="Auch B."/>
            <person name="Kono T."/>
            <person name="Mallez S."/>
            <person name="Becker A."/>
            <person name="Gohl D.M."/>
            <person name="Silverstein K.A.T."/>
            <person name="Koren S."/>
            <person name="Bechman K.B."/>
            <person name="Herman A."/>
            <person name="Abrahante J.E."/>
            <person name="Garbe J."/>
        </authorList>
    </citation>
    <scope>NUCLEOTIDE SEQUENCE</scope>
    <source>
        <strain evidence="2">Duluth1</strain>
        <tissue evidence="2">Whole animal</tissue>
    </source>
</reference>